<organism evidence="9">
    <name type="scientific">Aureoumbra lagunensis</name>
    <dbReference type="NCBI Taxonomy" id="44058"/>
    <lineage>
        <taxon>Eukaryota</taxon>
        <taxon>Sar</taxon>
        <taxon>Stramenopiles</taxon>
        <taxon>Ochrophyta</taxon>
        <taxon>Pelagophyceae</taxon>
        <taxon>Pelagomonadales</taxon>
        <taxon>Aureoumbra</taxon>
    </lineage>
</organism>
<feature type="domain" description="WW" evidence="5">
    <location>
        <begin position="198"/>
        <end position="225"/>
    </location>
</feature>
<evidence type="ECO:0000256" key="4">
    <source>
        <dbReference type="SAM" id="MobiDB-lite"/>
    </source>
</evidence>
<evidence type="ECO:0000256" key="2">
    <source>
        <dbReference type="ARBA" id="ARBA00023043"/>
    </source>
</evidence>
<dbReference type="PROSITE" id="PS50297">
    <property type="entry name" value="ANK_REP_REGION"/>
    <property type="match status" value="5"/>
</dbReference>
<feature type="region of interest" description="Disordered" evidence="4">
    <location>
        <begin position="506"/>
        <end position="526"/>
    </location>
</feature>
<feature type="repeat" description="ANK" evidence="3">
    <location>
        <begin position="84"/>
        <end position="116"/>
    </location>
</feature>
<proteinExistence type="predicted"/>
<dbReference type="InterPro" id="IPR002110">
    <property type="entry name" value="Ankyrin_rpt"/>
</dbReference>
<feature type="repeat" description="ANK" evidence="3">
    <location>
        <begin position="357"/>
        <end position="389"/>
    </location>
</feature>
<dbReference type="PANTHER" id="PTHR24198:SF165">
    <property type="entry name" value="ANKYRIN REPEAT-CONTAINING PROTEIN-RELATED"/>
    <property type="match status" value="1"/>
</dbReference>
<evidence type="ECO:0000256" key="3">
    <source>
        <dbReference type="PROSITE-ProRule" id="PRU00023"/>
    </source>
</evidence>
<keyword evidence="2 3" id="KW-0040">ANK repeat</keyword>
<keyword evidence="1" id="KW-0677">Repeat</keyword>
<evidence type="ECO:0000259" key="5">
    <source>
        <dbReference type="PROSITE" id="PS50020"/>
    </source>
</evidence>
<dbReference type="InterPro" id="IPR036020">
    <property type="entry name" value="WW_dom_sf"/>
</dbReference>
<dbReference type="PROSITE" id="PS50088">
    <property type="entry name" value="ANK_REPEAT"/>
    <property type="match status" value="5"/>
</dbReference>
<sequence>MLDQLGSEGEGSLHVLAKKGSLEGVEMLLKLGADVNLKDKNFRLALHAACDINADNEDELDGAYGSCVQLLLEAGSLVNEIDIHGETPLHVAVKSNKYICVQKLINAGASMLIVNIDGNTPLHLAVLSYNLRLIKVLAKNKEEGPSTTPSIMNDQTNLGTLAAMAIYEKFKKKQKNLSHVENAQFDKPKKYLINGQTWTEFWTENNENYFYNENTHTSEWLLPPEENIVNRTTDEEQSIMVVSPPIHKKQEADFRDAIGELDLDKIKYFLNVGISPNSILPSKKGNETPLHLISQVQINQQKIAAAAVHLFCDYGANTEANDNDLNTPLHISALYGNDQILAALLDAGADAAATNKAGDTPLHLAVRSNNFDCFKLLVQYGAPLNALNQYGYSPRTLCNTISPQFFTLFQQNATTQDTFLLQTSNNNQQRFLKEQETKVIPIPPPVDDNISLKFQKKSSLHQKHIMTDRERTQGFRDPPNSRIRCSMKTKQAPGCSNSLNPFYISSPNASSTPLSPSTYSPDPERHQQIKSDLDNYRRSEQHLLQMASPRNKREVRVHIPACSPDAATVPVLSPLAAGSAAPDLILRLSRIKQQQKKKRTK</sequence>
<protein>
    <recommendedName>
        <fullName evidence="5">WW domain-containing protein</fullName>
    </recommendedName>
</protein>
<dbReference type="Gene3D" id="2.20.70.10">
    <property type="match status" value="1"/>
</dbReference>
<evidence type="ECO:0000313" key="9">
    <source>
        <dbReference type="EMBL" id="CAE0366834.1"/>
    </source>
</evidence>
<dbReference type="InterPro" id="IPR001202">
    <property type="entry name" value="WW_dom"/>
</dbReference>
<feature type="compositionally biased region" description="Low complexity" evidence="4">
    <location>
        <begin position="510"/>
        <end position="521"/>
    </location>
</feature>
<dbReference type="EMBL" id="HBIJ01011086">
    <property type="protein sequence ID" value="CAE0366829.1"/>
    <property type="molecule type" value="Transcribed_RNA"/>
</dbReference>
<name>A0A6S8CCB7_9STRA</name>
<dbReference type="SMART" id="SM00248">
    <property type="entry name" value="ANK"/>
    <property type="match status" value="7"/>
</dbReference>
<evidence type="ECO:0000256" key="1">
    <source>
        <dbReference type="ARBA" id="ARBA00022737"/>
    </source>
</evidence>
<dbReference type="Gene3D" id="1.25.40.20">
    <property type="entry name" value="Ankyrin repeat-containing domain"/>
    <property type="match status" value="2"/>
</dbReference>
<evidence type="ECO:0000313" key="6">
    <source>
        <dbReference type="EMBL" id="CAE0366824.1"/>
    </source>
</evidence>
<dbReference type="PANTHER" id="PTHR24198">
    <property type="entry name" value="ANKYRIN REPEAT AND PROTEIN KINASE DOMAIN-CONTAINING PROTEIN"/>
    <property type="match status" value="1"/>
</dbReference>
<dbReference type="InterPro" id="IPR036770">
    <property type="entry name" value="Ankyrin_rpt-contain_sf"/>
</dbReference>
<dbReference type="Pfam" id="PF12796">
    <property type="entry name" value="Ank_2"/>
    <property type="match status" value="1"/>
</dbReference>
<dbReference type="EMBL" id="HBIJ01011081">
    <property type="protein sequence ID" value="CAE0366824.1"/>
    <property type="molecule type" value="Transcribed_RNA"/>
</dbReference>
<dbReference type="SUPFAM" id="SSF51045">
    <property type="entry name" value="WW domain"/>
    <property type="match status" value="1"/>
</dbReference>
<reference evidence="9" key="1">
    <citation type="submission" date="2021-01" db="EMBL/GenBank/DDBJ databases">
        <authorList>
            <person name="Corre E."/>
            <person name="Pelletier E."/>
            <person name="Niang G."/>
            <person name="Scheremetjew M."/>
            <person name="Finn R."/>
            <person name="Kale V."/>
            <person name="Holt S."/>
            <person name="Cochrane G."/>
            <person name="Meng A."/>
            <person name="Brown T."/>
            <person name="Cohen L."/>
        </authorList>
    </citation>
    <scope>NUCLEOTIDE SEQUENCE</scope>
    <source>
        <strain evidence="9">CCMP1510</strain>
    </source>
</reference>
<feature type="repeat" description="ANK" evidence="3">
    <location>
        <begin position="117"/>
        <end position="137"/>
    </location>
</feature>
<evidence type="ECO:0000313" key="7">
    <source>
        <dbReference type="EMBL" id="CAE0366825.1"/>
    </source>
</evidence>
<dbReference type="EMBL" id="HBIJ01011082">
    <property type="protein sequence ID" value="CAE0366825.1"/>
    <property type="molecule type" value="Transcribed_RNA"/>
</dbReference>
<gene>
    <name evidence="6" type="ORF">ALAG00032_LOCUS7572</name>
    <name evidence="7" type="ORF">ALAG00032_LOCUS7573</name>
    <name evidence="8" type="ORF">ALAG00032_LOCUS7577</name>
    <name evidence="9" type="ORF">ALAG00032_LOCUS7582</name>
</gene>
<dbReference type="PROSITE" id="PS50020">
    <property type="entry name" value="WW_DOMAIN_2"/>
    <property type="match status" value="1"/>
</dbReference>
<accession>A0A6S8CCB7</accession>
<dbReference type="Pfam" id="PF13637">
    <property type="entry name" value="Ank_4"/>
    <property type="match status" value="1"/>
</dbReference>
<dbReference type="AlphaFoldDB" id="A0A6S8CCB7"/>
<evidence type="ECO:0000313" key="8">
    <source>
        <dbReference type="EMBL" id="CAE0366829.1"/>
    </source>
</evidence>
<dbReference type="SUPFAM" id="SSF48403">
    <property type="entry name" value="Ankyrin repeat"/>
    <property type="match status" value="1"/>
</dbReference>
<feature type="repeat" description="ANK" evidence="3">
    <location>
        <begin position="324"/>
        <end position="356"/>
    </location>
</feature>
<dbReference type="EMBL" id="HBIJ01011092">
    <property type="protein sequence ID" value="CAE0366834.1"/>
    <property type="molecule type" value="Transcribed_RNA"/>
</dbReference>
<feature type="repeat" description="ANK" evidence="3">
    <location>
        <begin position="8"/>
        <end position="40"/>
    </location>
</feature>